<evidence type="ECO:0000313" key="2">
    <source>
        <dbReference type="Proteomes" id="UP000321793"/>
    </source>
</evidence>
<dbReference type="RefSeq" id="WP_147066921.1">
    <property type="nucleotide sequence ID" value="NZ_BAABDN010000002.1"/>
</dbReference>
<gene>
    <name evidence="1" type="ORF">KLO01_31800</name>
</gene>
<accession>A0A512T4P4</accession>
<organism evidence="1 2">
    <name type="scientific">Knoellia locipacati</name>
    <dbReference type="NCBI Taxonomy" id="882824"/>
    <lineage>
        <taxon>Bacteria</taxon>
        <taxon>Bacillati</taxon>
        <taxon>Actinomycetota</taxon>
        <taxon>Actinomycetes</taxon>
        <taxon>Micrococcales</taxon>
        <taxon>Intrasporangiaceae</taxon>
        <taxon>Knoellia</taxon>
    </lineage>
</organism>
<protein>
    <submittedName>
        <fullName evidence="1">Uncharacterized protein</fullName>
    </submittedName>
</protein>
<dbReference type="Proteomes" id="UP000321793">
    <property type="component" value="Unassembled WGS sequence"/>
</dbReference>
<dbReference type="EMBL" id="BKBA01000012">
    <property type="protein sequence ID" value="GEQ15133.1"/>
    <property type="molecule type" value="Genomic_DNA"/>
</dbReference>
<dbReference type="AlphaFoldDB" id="A0A512T4P4"/>
<keyword evidence="2" id="KW-1185">Reference proteome</keyword>
<proteinExistence type="predicted"/>
<name>A0A512T4P4_9MICO</name>
<evidence type="ECO:0000313" key="1">
    <source>
        <dbReference type="EMBL" id="GEQ15133.1"/>
    </source>
</evidence>
<sequence>MDDQELEQLLRGTERRKEVAIPSPELVESYLKPLAEEGDALAAYLHNSLQHGVSRGRFHDLLGAAEVLGVPKHMMQAALIKATAEAPN</sequence>
<reference evidence="1 2" key="1">
    <citation type="submission" date="2019-07" db="EMBL/GenBank/DDBJ databases">
        <title>Whole genome shotgun sequence of Knoellia locipacati NBRC 109775.</title>
        <authorList>
            <person name="Hosoyama A."/>
            <person name="Uohara A."/>
            <person name="Ohji S."/>
            <person name="Ichikawa N."/>
        </authorList>
    </citation>
    <scope>NUCLEOTIDE SEQUENCE [LARGE SCALE GENOMIC DNA]</scope>
    <source>
        <strain evidence="1 2">NBRC 109775</strain>
    </source>
</reference>
<comment type="caution">
    <text evidence="1">The sequence shown here is derived from an EMBL/GenBank/DDBJ whole genome shotgun (WGS) entry which is preliminary data.</text>
</comment>